<dbReference type="OrthoDB" id="9807797at2"/>
<dbReference type="Gene3D" id="2.40.100.10">
    <property type="entry name" value="Cyclophilin-like"/>
    <property type="match status" value="1"/>
</dbReference>
<dbReference type="AlphaFoldDB" id="A0A328YB56"/>
<name>A0A328YB56_9FLAO</name>
<dbReference type="InterPro" id="IPR001179">
    <property type="entry name" value="PPIase_FKBP_dom"/>
</dbReference>
<dbReference type="EMBL" id="QLSZ01000009">
    <property type="protein sequence ID" value="RAR70850.1"/>
    <property type="molecule type" value="Genomic_DNA"/>
</dbReference>
<dbReference type="InterPro" id="IPR002130">
    <property type="entry name" value="Cyclophilin-type_PPIase_dom"/>
</dbReference>
<dbReference type="RefSeq" id="WP_112113691.1">
    <property type="nucleotide sequence ID" value="NZ_QLSZ01000009.1"/>
</dbReference>
<dbReference type="PROSITE" id="PS50072">
    <property type="entry name" value="CSA_PPIASE_2"/>
    <property type="match status" value="1"/>
</dbReference>
<protein>
    <recommendedName>
        <fullName evidence="2 5">peptidylprolyl isomerase</fullName>
        <ecNumber evidence="2 5">5.2.1.8</ecNumber>
    </recommendedName>
</protein>
<comment type="catalytic activity">
    <reaction evidence="1 5">
        <text>[protein]-peptidylproline (omega=180) = [protein]-peptidylproline (omega=0)</text>
        <dbReference type="Rhea" id="RHEA:16237"/>
        <dbReference type="Rhea" id="RHEA-COMP:10747"/>
        <dbReference type="Rhea" id="RHEA-COMP:10748"/>
        <dbReference type="ChEBI" id="CHEBI:83833"/>
        <dbReference type="ChEBI" id="CHEBI:83834"/>
        <dbReference type="EC" id="5.2.1.8"/>
    </reaction>
</comment>
<keyword evidence="4 5" id="KW-0413">Isomerase</keyword>
<keyword evidence="3 5" id="KW-0697">Rotamase</keyword>
<feature type="domain" description="PPIase FKBP-type" evidence="6">
    <location>
        <begin position="267"/>
        <end position="373"/>
    </location>
</feature>
<evidence type="ECO:0000256" key="4">
    <source>
        <dbReference type="ARBA" id="ARBA00023235"/>
    </source>
</evidence>
<sequence>MKKLTLFLVACLSILTFSCKKEDHTNLKDGIYAEIETGKGTIRVALEYKKAPITVANFITLAEGTNPFVLEEYQSKPLYDGLKFHRVISKTNGDQEDFMIQGGDPLGNGSGDAGYQFDDEFSDLKFDKGGYLAMANSGPGTNSCQFFITIKETPWLDQRHTIFGHVIDNGMKVVNAIVQGDEITSIKIIRIGETAKKFDAVKIFSDYYRVTSEKIKKQKELEASKMKKAAANKLAYFAQLKSGAIKLPSGLMYAITEKGTGKKPAKGTKVFINYAGFLENGTLFDTSISKVAEDFGTYNAQRAVQNGYAPIPFEVGTKGAMIPGFEEGLNQLGIGAKAVLFIPSNLAYGENGAGNAIPPNANIIFEIQMLDKP</sequence>
<dbReference type="InterPro" id="IPR044666">
    <property type="entry name" value="Cyclophilin_A-like"/>
</dbReference>
<dbReference type="EC" id="5.2.1.8" evidence="2 5"/>
<dbReference type="InterPro" id="IPR029000">
    <property type="entry name" value="Cyclophilin-like_dom_sf"/>
</dbReference>
<evidence type="ECO:0000313" key="8">
    <source>
        <dbReference type="EMBL" id="RAR70850.1"/>
    </source>
</evidence>
<dbReference type="PROSITE" id="PS51257">
    <property type="entry name" value="PROKAR_LIPOPROTEIN"/>
    <property type="match status" value="1"/>
</dbReference>
<dbReference type="PRINTS" id="PR00153">
    <property type="entry name" value="CSAPPISMRASE"/>
</dbReference>
<dbReference type="PANTHER" id="PTHR45625:SF4">
    <property type="entry name" value="PEPTIDYLPROLYL ISOMERASE DOMAIN AND WD REPEAT-CONTAINING PROTEIN 1"/>
    <property type="match status" value="1"/>
</dbReference>
<organism evidence="8 9">
    <name type="scientific">Flavobacterium aciduliphilum</name>
    <dbReference type="NCBI Taxonomy" id="1101402"/>
    <lineage>
        <taxon>Bacteria</taxon>
        <taxon>Pseudomonadati</taxon>
        <taxon>Bacteroidota</taxon>
        <taxon>Flavobacteriia</taxon>
        <taxon>Flavobacteriales</taxon>
        <taxon>Flavobacteriaceae</taxon>
        <taxon>Flavobacterium</taxon>
    </lineage>
</organism>
<accession>A0A328YB56</accession>
<comment type="caution">
    <text evidence="8">The sequence shown here is derived from an EMBL/GenBank/DDBJ whole genome shotgun (WGS) entry which is preliminary data.</text>
</comment>
<dbReference type="InterPro" id="IPR046357">
    <property type="entry name" value="PPIase_dom_sf"/>
</dbReference>
<evidence type="ECO:0000256" key="2">
    <source>
        <dbReference type="ARBA" id="ARBA00013194"/>
    </source>
</evidence>
<reference evidence="8 9" key="1">
    <citation type="submission" date="2018-06" db="EMBL/GenBank/DDBJ databases">
        <title>Genomic Encyclopedia of Archaeal and Bacterial Type Strains, Phase II (KMG-II): from individual species to whole genera.</title>
        <authorList>
            <person name="Goeker M."/>
        </authorList>
    </citation>
    <scope>NUCLEOTIDE SEQUENCE [LARGE SCALE GENOMIC DNA]</scope>
    <source>
        <strain evidence="8 9">DSM 25663</strain>
    </source>
</reference>
<dbReference type="CDD" id="cd00317">
    <property type="entry name" value="cyclophilin"/>
    <property type="match status" value="1"/>
</dbReference>
<dbReference type="Pfam" id="PF00160">
    <property type="entry name" value="Pro_isomerase"/>
    <property type="match status" value="1"/>
</dbReference>
<feature type="domain" description="PPIase cyclophilin-type" evidence="7">
    <location>
        <begin position="40"/>
        <end position="177"/>
    </location>
</feature>
<dbReference type="Pfam" id="PF00254">
    <property type="entry name" value="FKBP_C"/>
    <property type="match status" value="1"/>
</dbReference>
<dbReference type="Gene3D" id="3.10.50.40">
    <property type="match status" value="1"/>
</dbReference>
<evidence type="ECO:0000256" key="1">
    <source>
        <dbReference type="ARBA" id="ARBA00000971"/>
    </source>
</evidence>
<gene>
    <name evidence="8" type="ORF">CLV55_109104</name>
</gene>
<proteinExistence type="predicted"/>
<dbReference type="Proteomes" id="UP000248840">
    <property type="component" value="Unassembled WGS sequence"/>
</dbReference>
<dbReference type="PROSITE" id="PS50059">
    <property type="entry name" value="FKBP_PPIASE"/>
    <property type="match status" value="1"/>
</dbReference>
<dbReference type="SUPFAM" id="SSF50891">
    <property type="entry name" value="Cyclophilin-like"/>
    <property type="match status" value="1"/>
</dbReference>
<dbReference type="GO" id="GO:0003755">
    <property type="term" value="F:peptidyl-prolyl cis-trans isomerase activity"/>
    <property type="evidence" value="ECO:0007669"/>
    <property type="project" value="UniProtKB-KW"/>
</dbReference>
<evidence type="ECO:0000259" key="6">
    <source>
        <dbReference type="PROSITE" id="PS50059"/>
    </source>
</evidence>
<dbReference type="PANTHER" id="PTHR45625">
    <property type="entry name" value="PEPTIDYL-PROLYL CIS-TRANS ISOMERASE-RELATED"/>
    <property type="match status" value="1"/>
</dbReference>
<keyword evidence="9" id="KW-1185">Reference proteome</keyword>
<evidence type="ECO:0000256" key="5">
    <source>
        <dbReference type="PROSITE-ProRule" id="PRU00277"/>
    </source>
</evidence>
<dbReference type="SUPFAM" id="SSF54534">
    <property type="entry name" value="FKBP-like"/>
    <property type="match status" value="1"/>
</dbReference>
<evidence type="ECO:0000256" key="3">
    <source>
        <dbReference type="ARBA" id="ARBA00023110"/>
    </source>
</evidence>
<evidence type="ECO:0000259" key="7">
    <source>
        <dbReference type="PROSITE" id="PS50072"/>
    </source>
</evidence>
<evidence type="ECO:0000313" key="9">
    <source>
        <dbReference type="Proteomes" id="UP000248840"/>
    </source>
</evidence>